<name>A0AA47NTV8_MERPO</name>
<sequence length="148" mass="15989">MADTGVGPHSRVSQCPPNEYQCGGTELCIHMSKLCNGVPDCTDGWDEGPHCRVFANCTLSACQDSCAVTQSGPVCYCKSGYQIDQFGTKCKDFDECSVYGTCSQSCTNTEGSYACSCVEGYLLQPDNRSCKAKNGRMSRCNSWQAPLL</sequence>
<reference evidence="13" key="1">
    <citation type="journal article" date="2023" name="Front. Mar. Sci.">
        <title>A new Merluccius polli reference genome to investigate the effects of global change in West African waters.</title>
        <authorList>
            <person name="Mateo J.L."/>
            <person name="Blanco-Fernandez C."/>
            <person name="Garcia-Vazquez E."/>
            <person name="Machado-Schiaffino G."/>
        </authorList>
    </citation>
    <scope>NUCLEOTIDE SEQUENCE</scope>
    <source>
        <strain evidence="13">C29</strain>
        <tissue evidence="13">Fin</tissue>
    </source>
</reference>
<dbReference type="SMART" id="SM00192">
    <property type="entry name" value="LDLa"/>
    <property type="match status" value="1"/>
</dbReference>
<evidence type="ECO:0000313" key="14">
    <source>
        <dbReference type="Proteomes" id="UP001174136"/>
    </source>
</evidence>
<evidence type="ECO:0000256" key="7">
    <source>
        <dbReference type="ARBA" id="ARBA00023136"/>
    </source>
</evidence>
<evidence type="ECO:0000256" key="5">
    <source>
        <dbReference type="ARBA" id="ARBA00022737"/>
    </source>
</evidence>
<keyword evidence="3" id="KW-0254">Endocytosis</keyword>
<dbReference type="Proteomes" id="UP001174136">
    <property type="component" value="Unassembled WGS sequence"/>
</dbReference>
<keyword evidence="2" id="KW-0245">EGF-like domain</keyword>
<keyword evidence="8" id="KW-1015">Disulfide bond</keyword>
<dbReference type="SMART" id="SM00181">
    <property type="entry name" value="EGF"/>
    <property type="match status" value="2"/>
</dbReference>
<keyword evidence="10" id="KW-0325">Glycoprotein</keyword>
<dbReference type="InterPro" id="IPR000742">
    <property type="entry name" value="EGF"/>
</dbReference>
<dbReference type="CDD" id="cd00112">
    <property type="entry name" value="LDLa"/>
    <property type="match status" value="1"/>
</dbReference>
<comment type="caution">
    <text evidence="13">The sequence shown here is derived from an EMBL/GenBank/DDBJ whole genome shotgun (WGS) entry which is preliminary data.</text>
</comment>
<dbReference type="EMBL" id="JAOPHQ010004660">
    <property type="protein sequence ID" value="KAK0138336.1"/>
    <property type="molecule type" value="Genomic_DNA"/>
</dbReference>
<evidence type="ECO:0000256" key="2">
    <source>
        <dbReference type="ARBA" id="ARBA00022536"/>
    </source>
</evidence>
<dbReference type="SMART" id="SM00179">
    <property type="entry name" value="EGF_CA"/>
    <property type="match status" value="1"/>
</dbReference>
<dbReference type="PROSITE" id="PS01187">
    <property type="entry name" value="EGF_CA"/>
    <property type="match status" value="1"/>
</dbReference>
<dbReference type="InterPro" id="IPR000152">
    <property type="entry name" value="EGF-type_Asp/Asn_hydroxyl_site"/>
</dbReference>
<keyword evidence="4" id="KW-0812">Transmembrane</keyword>
<dbReference type="PANTHER" id="PTHR22722">
    <property type="entry name" value="LOW-DENSITY LIPOPROTEIN RECEPTOR-RELATED PROTEIN 2-RELATED"/>
    <property type="match status" value="1"/>
</dbReference>
<dbReference type="GO" id="GO:0006897">
    <property type="term" value="P:endocytosis"/>
    <property type="evidence" value="ECO:0007669"/>
    <property type="project" value="UniProtKB-KW"/>
</dbReference>
<keyword evidence="5" id="KW-0677">Repeat</keyword>
<dbReference type="Gene3D" id="2.10.25.10">
    <property type="entry name" value="Laminin"/>
    <property type="match status" value="2"/>
</dbReference>
<dbReference type="PROSITE" id="PS00010">
    <property type="entry name" value="ASX_HYDROXYL"/>
    <property type="match status" value="1"/>
</dbReference>
<dbReference type="Pfam" id="PF14670">
    <property type="entry name" value="FXa_inhibition"/>
    <property type="match status" value="1"/>
</dbReference>
<gene>
    <name evidence="13" type="primary">LRP1_4</name>
    <name evidence="13" type="ORF">N1851_025349</name>
</gene>
<dbReference type="GO" id="GO:0043235">
    <property type="term" value="C:receptor complex"/>
    <property type="evidence" value="ECO:0007669"/>
    <property type="project" value="TreeGrafter"/>
</dbReference>
<evidence type="ECO:0000256" key="4">
    <source>
        <dbReference type="ARBA" id="ARBA00022692"/>
    </source>
</evidence>
<comment type="subcellular location">
    <subcellularLocation>
        <location evidence="1">Membrane</location>
        <topology evidence="1">Single-pass type I membrane protein</topology>
    </subcellularLocation>
</comment>
<dbReference type="AlphaFoldDB" id="A0AA47NTV8"/>
<evidence type="ECO:0000256" key="8">
    <source>
        <dbReference type="ARBA" id="ARBA00023157"/>
    </source>
</evidence>
<dbReference type="PANTHER" id="PTHR22722:SF5">
    <property type="entry name" value="LOW-DENSITY LIPOPROTEIN RECEPTOR-RELATED PROTEIN 1B"/>
    <property type="match status" value="1"/>
</dbReference>
<evidence type="ECO:0000256" key="3">
    <source>
        <dbReference type="ARBA" id="ARBA00022583"/>
    </source>
</evidence>
<dbReference type="PROSITE" id="PS50068">
    <property type="entry name" value="LDLRA_2"/>
    <property type="match status" value="1"/>
</dbReference>
<dbReference type="FunFam" id="2.10.25.10:FF:000009">
    <property type="entry name" value="Low-density lipoprotein receptor isoform 1"/>
    <property type="match status" value="1"/>
</dbReference>
<dbReference type="Gene3D" id="4.10.400.10">
    <property type="entry name" value="Low-density Lipoprotein Receptor"/>
    <property type="match status" value="1"/>
</dbReference>
<keyword evidence="7" id="KW-0472">Membrane</keyword>
<evidence type="ECO:0000259" key="12">
    <source>
        <dbReference type="PROSITE" id="PS01186"/>
    </source>
</evidence>
<evidence type="ECO:0000256" key="11">
    <source>
        <dbReference type="PROSITE-ProRule" id="PRU00124"/>
    </source>
</evidence>
<organism evidence="13 14">
    <name type="scientific">Merluccius polli</name>
    <name type="common">Benguela hake</name>
    <name type="synonym">Merluccius cadenati</name>
    <dbReference type="NCBI Taxonomy" id="89951"/>
    <lineage>
        <taxon>Eukaryota</taxon>
        <taxon>Metazoa</taxon>
        <taxon>Chordata</taxon>
        <taxon>Craniata</taxon>
        <taxon>Vertebrata</taxon>
        <taxon>Euteleostomi</taxon>
        <taxon>Actinopterygii</taxon>
        <taxon>Neopterygii</taxon>
        <taxon>Teleostei</taxon>
        <taxon>Neoteleostei</taxon>
        <taxon>Acanthomorphata</taxon>
        <taxon>Zeiogadaria</taxon>
        <taxon>Gadariae</taxon>
        <taxon>Gadiformes</taxon>
        <taxon>Gadoidei</taxon>
        <taxon>Merlucciidae</taxon>
        <taxon>Merluccius</taxon>
    </lineage>
</organism>
<keyword evidence="6" id="KW-1133">Transmembrane helix</keyword>
<dbReference type="InterPro" id="IPR002172">
    <property type="entry name" value="LDrepeatLR_classA_rpt"/>
</dbReference>
<dbReference type="InterPro" id="IPR001881">
    <property type="entry name" value="EGF-like_Ca-bd_dom"/>
</dbReference>
<evidence type="ECO:0000313" key="13">
    <source>
        <dbReference type="EMBL" id="KAK0138336.1"/>
    </source>
</evidence>
<dbReference type="GO" id="GO:0005509">
    <property type="term" value="F:calcium ion binding"/>
    <property type="evidence" value="ECO:0007669"/>
    <property type="project" value="InterPro"/>
</dbReference>
<keyword evidence="9 13" id="KW-0675">Receptor</keyword>
<keyword evidence="14" id="KW-1185">Reference proteome</keyword>
<keyword evidence="13" id="KW-0449">Lipoprotein</keyword>
<dbReference type="PROSITE" id="PS01209">
    <property type="entry name" value="LDLRA_1"/>
    <property type="match status" value="1"/>
</dbReference>
<dbReference type="InterPro" id="IPR051221">
    <property type="entry name" value="LDLR-related"/>
</dbReference>
<dbReference type="InterPro" id="IPR023415">
    <property type="entry name" value="LDLR_class-A_CS"/>
</dbReference>
<dbReference type="InterPro" id="IPR036055">
    <property type="entry name" value="LDL_receptor-like_sf"/>
</dbReference>
<dbReference type="SUPFAM" id="SSF57424">
    <property type="entry name" value="LDL receptor-like module"/>
    <property type="match status" value="1"/>
</dbReference>
<dbReference type="PROSITE" id="PS01186">
    <property type="entry name" value="EGF_2"/>
    <property type="match status" value="1"/>
</dbReference>
<feature type="domain" description="EGF-like" evidence="12">
    <location>
        <begin position="115"/>
        <end position="130"/>
    </location>
</feature>
<comment type="caution">
    <text evidence="11">Lacks conserved residue(s) required for the propagation of feature annotation.</text>
</comment>
<accession>A0AA47NTV8</accession>
<evidence type="ECO:0000256" key="9">
    <source>
        <dbReference type="ARBA" id="ARBA00023170"/>
    </source>
</evidence>
<dbReference type="SUPFAM" id="SSF57196">
    <property type="entry name" value="EGF/Laminin"/>
    <property type="match status" value="2"/>
</dbReference>
<evidence type="ECO:0000256" key="6">
    <source>
        <dbReference type="ARBA" id="ARBA00022989"/>
    </source>
</evidence>
<evidence type="ECO:0000256" key="1">
    <source>
        <dbReference type="ARBA" id="ARBA00004479"/>
    </source>
</evidence>
<evidence type="ECO:0000256" key="10">
    <source>
        <dbReference type="ARBA" id="ARBA00023180"/>
    </source>
</evidence>
<dbReference type="GO" id="GO:0005041">
    <property type="term" value="F:low-density lipoprotein particle receptor activity"/>
    <property type="evidence" value="ECO:0007669"/>
    <property type="project" value="TreeGrafter"/>
</dbReference>
<dbReference type="InterPro" id="IPR018097">
    <property type="entry name" value="EGF_Ca-bd_CS"/>
</dbReference>
<protein>
    <submittedName>
        <fullName evidence="13">Low-density lipoprotein receptor-related protein 1</fullName>
    </submittedName>
</protein>
<dbReference type="GO" id="GO:0005886">
    <property type="term" value="C:plasma membrane"/>
    <property type="evidence" value="ECO:0007669"/>
    <property type="project" value="TreeGrafter"/>
</dbReference>
<dbReference type="Pfam" id="PF00057">
    <property type="entry name" value="Ldl_recept_a"/>
    <property type="match status" value="1"/>
</dbReference>
<proteinExistence type="predicted"/>